<dbReference type="Proteomes" id="UP000033647">
    <property type="component" value="Unassembled WGS sequence"/>
</dbReference>
<proteinExistence type="predicted"/>
<dbReference type="EMBL" id="LAFY01000250">
    <property type="protein sequence ID" value="KJY02109.1"/>
    <property type="molecule type" value="Genomic_DNA"/>
</dbReference>
<protein>
    <submittedName>
        <fullName evidence="2">Uncharacterized protein</fullName>
    </submittedName>
</protein>
<feature type="region of interest" description="Disordered" evidence="1">
    <location>
        <begin position="77"/>
        <end position="96"/>
    </location>
</feature>
<gene>
    <name evidence="2" type="ORF">TI39_contig258g00006</name>
</gene>
<feature type="compositionally biased region" description="Basic residues" evidence="1">
    <location>
        <begin position="14"/>
        <end position="27"/>
    </location>
</feature>
<name>A0A0F4GXZ0_9PEZI</name>
<dbReference type="AlphaFoldDB" id="A0A0F4GXZ0"/>
<evidence type="ECO:0000256" key="1">
    <source>
        <dbReference type="SAM" id="MobiDB-lite"/>
    </source>
</evidence>
<reference evidence="2 3" key="1">
    <citation type="submission" date="2015-03" db="EMBL/GenBank/DDBJ databases">
        <title>RNA-seq based gene annotation and comparative genomics of four Zymoseptoria species reveal species-specific pathogenicity related genes and transposable element activity.</title>
        <authorList>
            <person name="Grandaubert J."/>
            <person name="Bhattacharyya A."/>
            <person name="Stukenbrock E.H."/>
        </authorList>
    </citation>
    <scope>NUCLEOTIDE SEQUENCE [LARGE SCALE GENOMIC DNA]</scope>
    <source>
        <strain evidence="2 3">Zb18110</strain>
    </source>
</reference>
<comment type="caution">
    <text evidence="2">The sequence shown here is derived from an EMBL/GenBank/DDBJ whole genome shotgun (WGS) entry which is preliminary data.</text>
</comment>
<feature type="region of interest" description="Disordered" evidence="1">
    <location>
        <begin position="1"/>
        <end position="37"/>
    </location>
</feature>
<dbReference type="OrthoDB" id="10390099at2759"/>
<organism evidence="2 3">
    <name type="scientific">Zymoseptoria brevis</name>
    <dbReference type="NCBI Taxonomy" id="1047168"/>
    <lineage>
        <taxon>Eukaryota</taxon>
        <taxon>Fungi</taxon>
        <taxon>Dikarya</taxon>
        <taxon>Ascomycota</taxon>
        <taxon>Pezizomycotina</taxon>
        <taxon>Dothideomycetes</taxon>
        <taxon>Dothideomycetidae</taxon>
        <taxon>Mycosphaerellales</taxon>
        <taxon>Mycosphaerellaceae</taxon>
        <taxon>Zymoseptoria</taxon>
    </lineage>
</organism>
<feature type="compositionally biased region" description="Basic and acidic residues" evidence="1">
    <location>
        <begin position="77"/>
        <end position="86"/>
    </location>
</feature>
<evidence type="ECO:0000313" key="2">
    <source>
        <dbReference type="EMBL" id="KJY02109.1"/>
    </source>
</evidence>
<keyword evidence="3" id="KW-1185">Reference proteome</keyword>
<feature type="region of interest" description="Disordered" evidence="1">
    <location>
        <begin position="118"/>
        <end position="137"/>
    </location>
</feature>
<evidence type="ECO:0000313" key="3">
    <source>
        <dbReference type="Proteomes" id="UP000033647"/>
    </source>
</evidence>
<feature type="compositionally biased region" description="Low complexity" evidence="1">
    <location>
        <begin position="1"/>
        <end position="13"/>
    </location>
</feature>
<accession>A0A0F4GXZ0</accession>
<sequence>MPPKRPTAASSRRAPAKSNRRAPKPKGPHAASTALLQIPIERTAKSNATTKPSVPKFDPITNIGKALRFRAQVEKAKKARARELEPSKNPLPPPDEFDLEAVEQEVKARQVAMRARTANMGGRVVRGRPMTNEQKREFFRKQVARREKKKKKALAVGGDGGVGGGEEDVVGAFIVEQTVSGSKRDMWARYHSQQRGGGEVVRNDARRKRPGVQTVLGAQGGGFQPLRWEKEG</sequence>
<feature type="region of interest" description="Disordered" evidence="1">
    <location>
        <begin position="191"/>
        <end position="232"/>
    </location>
</feature>